<accession>A0A0P0CVR9</accession>
<gene>
    <name evidence="2" type="ORF">DC20_21920</name>
</gene>
<dbReference type="SUPFAM" id="SSF51905">
    <property type="entry name" value="FAD/NAD(P)-binding domain"/>
    <property type="match status" value="1"/>
</dbReference>
<dbReference type="PATRIC" id="fig|512763.3.peg.4831"/>
<dbReference type="InterPro" id="IPR002937">
    <property type="entry name" value="Amino_oxidase"/>
</dbReference>
<dbReference type="Pfam" id="PF01593">
    <property type="entry name" value="Amino_oxidase"/>
    <property type="match status" value="1"/>
</dbReference>
<reference evidence="2 3" key="1">
    <citation type="submission" date="2015-08" db="EMBL/GenBank/DDBJ databases">
        <title>Complete genome sequence of Rufibacter tibetensis strain 1351t, a radiation-resistant bacterium from tibet plateau.</title>
        <authorList>
            <person name="Dai J."/>
        </authorList>
    </citation>
    <scope>NUCLEOTIDE SEQUENCE [LARGE SCALE GENOMIC DNA]</scope>
    <source>
        <strain evidence="2 3">1351</strain>
        <plasmid evidence="2 3">1</plasmid>
    </source>
</reference>
<dbReference type="InterPro" id="IPR050464">
    <property type="entry name" value="Zeta_carotene_desat/Oxidored"/>
</dbReference>
<dbReference type="Pfam" id="PF13450">
    <property type="entry name" value="NAD_binding_8"/>
    <property type="match status" value="1"/>
</dbReference>
<name>A0A0P0CVR9_9BACT</name>
<evidence type="ECO:0000259" key="1">
    <source>
        <dbReference type="Pfam" id="PF01593"/>
    </source>
</evidence>
<keyword evidence="2" id="KW-0614">Plasmid</keyword>
<geneLocation type="plasmid" evidence="2 3">
    <name>1</name>
</geneLocation>
<feature type="domain" description="Amine oxidase" evidence="1">
    <location>
        <begin position="692"/>
        <end position="741"/>
    </location>
</feature>
<protein>
    <recommendedName>
        <fullName evidence="1">Amine oxidase domain-containing protein</fullName>
    </recommendedName>
</protein>
<dbReference type="Proteomes" id="UP000061382">
    <property type="component" value="Plasmid 1"/>
</dbReference>
<dbReference type="Gene3D" id="3.50.50.60">
    <property type="entry name" value="FAD/NAD(P)-binding domain"/>
    <property type="match status" value="1"/>
</dbReference>
<evidence type="ECO:0000313" key="3">
    <source>
        <dbReference type="Proteomes" id="UP000061382"/>
    </source>
</evidence>
<proteinExistence type="predicted"/>
<dbReference type="PANTHER" id="PTHR42923">
    <property type="entry name" value="PROTOPORPHYRINOGEN OXIDASE"/>
    <property type="match status" value="1"/>
</dbReference>
<dbReference type="AlphaFoldDB" id="A0A0P0CVR9"/>
<dbReference type="PANTHER" id="PTHR42923:SF46">
    <property type="entry name" value="AMINE OXIDASE"/>
    <property type="match status" value="1"/>
</dbReference>
<dbReference type="InterPro" id="IPR036188">
    <property type="entry name" value="FAD/NAD-bd_sf"/>
</dbReference>
<keyword evidence="3" id="KW-1185">Reference proteome</keyword>
<organism evidence="2 3">
    <name type="scientific">Rufibacter tibetensis</name>
    <dbReference type="NCBI Taxonomy" id="512763"/>
    <lineage>
        <taxon>Bacteria</taxon>
        <taxon>Pseudomonadati</taxon>
        <taxon>Bacteroidota</taxon>
        <taxon>Cytophagia</taxon>
        <taxon>Cytophagales</taxon>
        <taxon>Hymenobacteraceae</taxon>
        <taxon>Rufibacter</taxon>
    </lineage>
</organism>
<sequence>MSSPVSPPPIPRKIAVLGGGLSALTAIYELTRHQDWERYYDITLYQTGWRLGGKTASGRGLHDRIEERGIHIFQGWYDNAFRIVQEAYRLQEELRLSPDSPIKTWTDAFVPDNATLFTEWSQKEGKWINWPLIFPMNSLIPGSSGKAGPWEIIRKILGIALQLILGEPYQKNEGPLAKWLMEYLLDEEESVPQPRNKPKPAWWDSLVSKVKQEQNHLLEHVGLGMLHQAMRIAEKQLPVNGKVGLGQHEVNALETVTFLFSGFTHWFERRFRHAVHSNDELRRIISLLEWMEAVFTGILKDVYDPKTHELNYENINDYNYRDWLKKHGASELALNCAPVRFMYTGSFANLLNGGMGQLAADIGLRMLMVSVDYKGCLVWKLTAGTGDTIITPIYQVLKHRGVKFKFFHKVVEVHQPEGKEIERITVGEQVRLGEGVTSYEPVFKVNGLNSWPSKPLFDQLDPQQAALLQKNNIDLESEWNGWVDHRRFDLRKGVDFDEVLLGIPVAALKDICGGIIAKNERWRNMVEKVATTQTLQVQIWTKPTISEMGMVAADWGMKAGTEPNSVIYANYLYSWTDMTLMLKAENWPEGIQPGHLSYWCGTVPDAVPMEPYTEVWFPKAQHARVKGITEQWLNDNGGWLWPKATLPELPAGFNFDLLSNPYPDKVLNPIEKFHEQYFLINIDPSNRYTLALPGTNKYRMKTDGSGFPNLFLTGDWIDFGFNVGHMEGAVTAGLRAAKAILGSYGMETETEIH</sequence>
<dbReference type="EMBL" id="CP012644">
    <property type="protein sequence ID" value="ALJ01708.1"/>
    <property type="molecule type" value="Genomic_DNA"/>
</dbReference>
<dbReference type="KEGG" id="rti:DC20_21920"/>
<dbReference type="GO" id="GO:0016491">
    <property type="term" value="F:oxidoreductase activity"/>
    <property type="evidence" value="ECO:0007669"/>
    <property type="project" value="InterPro"/>
</dbReference>
<dbReference type="RefSeq" id="WP_062546176.1">
    <property type="nucleotide sequence ID" value="NZ_CP012644.1"/>
</dbReference>
<evidence type="ECO:0000313" key="2">
    <source>
        <dbReference type="EMBL" id="ALJ01708.1"/>
    </source>
</evidence>